<reference evidence="8 9" key="1">
    <citation type="submission" date="2020-07" db="EMBL/GenBank/DDBJ databases">
        <title>Genomic Encyclopedia of Type Strains, Phase IV (KMG-V): Genome sequencing to study the core and pangenomes of soil and plant-associated prokaryotes.</title>
        <authorList>
            <person name="Whitman W."/>
        </authorList>
    </citation>
    <scope>NUCLEOTIDE SEQUENCE [LARGE SCALE GENOMIC DNA]</scope>
    <source>
        <strain evidence="8 9">SAS40</strain>
    </source>
</reference>
<dbReference type="GO" id="GO:0030600">
    <property type="term" value="F:feruloyl esterase activity"/>
    <property type="evidence" value="ECO:0007669"/>
    <property type="project" value="UniProtKB-EC"/>
</dbReference>
<dbReference type="PANTHER" id="PTHR33938">
    <property type="entry name" value="FERULOYL ESTERASE B-RELATED"/>
    <property type="match status" value="1"/>
</dbReference>
<evidence type="ECO:0000313" key="9">
    <source>
        <dbReference type="Proteomes" id="UP000542125"/>
    </source>
</evidence>
<dbReference type="PANTHER" id="PTHR33938:SF15">
    <property type="entry name" value="FERULOYL ESTERASE B-RELATED"/>
    <property type="match status" value="1"/>
</dbReference>
<evidence type="ECO:0000256" key="6">
    <source>
        <dbReference type="ARBA" id="ARBA00022837"/>
    </source>
</evidence>
<dbReference type="RefSeq" id="WP_179583413.1">
    <property type="nucleotide sequence ID" value="NZ_JACBYR010000001.1"/>
</dbReference>
<evidence type="ECO:0000256" key="1">
    <source>
        <dbReference type="ARBA" id="ARBA00006249"/>
    </source>
</evidence>
<evidence type="ECO:0000313" key="8">
    <source>
        <dbReference type="EMBL" id="NYE81413.1"/>
    </source>
</evidence>
<dbReference type="Pfam" id="PF07519">
    <property type="entry name" value="Tannase"/>
    <property type="match status" value="1"/>
</dbReference>
<keyword evidence="4" id="KW-0732">Signal</keyword>
<organism evidence="8 9">
    <name type="scientific">Pigmentiphaga litoralis</name>
    <dbReference type="NCBI Taxonomy" id="516702"/>
    <lineage>
        <taxon>Bacteria</taxon>
        <taxon>Pseudomonadati</taxon>
        <taxon>Pseudomonadota</taxon>
        <taxon>Betaproteobacteria</taxon>
        <taxon>Burkholderiales</taxon>
        <taxon>Alcaligenaceae</taxon>
        <taxon>Pigmentiphaga</taxon>
    </lineage>
</organism>
<proteinExistence type="inferred from homology"/>
<keyword evidence="9" id="KW-1185">Reference proteome</keyword>
<dbReference type="SUPFAM" id="SSF53474">
    <property type="entry name" value="alpha/beta-Hydrolases"/>
    <property type="match status" value="1"/>
</dbReference>
<keyword evidence="2" id="KW-0719">Serine esterase</keyword>
<accession>A0A7Y9IRV4</accession>
<evidence type="ECO:0000256" key="4">
    <source>
        <dbReference type="ARBA" id="ARBA00022729"/>
    </source>
</evidence>
<keyword evidence="3" id="KW-0479">Metal-binding</keyword>
<evidence type="ECO:0000256" key="5">
    <source>
        <dbReference type="ARBA" id="ARBA00022801"/>
    </source>
</evidence>
<comment type="similarity">
    <text evidence="1">Belongs to the tannase family.</text>
</comment>
<evidence type="ECO:0000256" key="2">
    <source>
        <dbReference type="ARBA" id="ARBA00022487"/>
    </source>
</evidence>
<dbReference type="GO" id="GO:0046872">
    <property type="term" value="F:metal ion binding"/>
    <property type="evidence" value="ECO:0007669"/>
    <property type="project" value="UniProtKB-KW"/>
</dbReference>
<dbReference type="AlphaFoldDB" id="A0A7Y9IRV4"/>
<comment type="caution">
    <text evidence="8">The sequence shown here is derived from an EMBL/GenBank/DDBJ whole genome shotgun (WGS) entry which is preliminary data.</text>
</comment>
<gene>
    <name evidence="8" type="ORF">FHW18_000684</name>
</gene>
<dbReference type="Proteomes" id="UP000542125">
    <property type="component" value="Unassembled WGS sequence"/>
</dbReference>
<evidence type="ECO:0000256" key="7">
    <source>
        <dbReference type="ARBA" id="ARBA00023157"/>
    </source>
</evidence>
<protein>
    <submittedName>
        <fullName evidence="8">Feruloyl esterase</fullName>
        <ecNumber evidence="8">3.1.1.73</ecNumber>
    </submittedName>
</protein>
<sequence>MTSAAYRTALPDRPNAAGTAIDQATPDYCEVLVDIKPVDPTAPLIKSQVNLPTSWNGKKLQFGGGGYNGVLNTGVQQSRNAGPETPFPLTQGYLTAGTDSGHQNTTTVHPAAFALNDEALANFAYASYKKTHDVAVQLGSTYYANRPLKSYYLGGSQGGREGLMMAQRYPNDFDGIITIDPVINATALWTFQNSFGGVQSAPGSWLGNKNQLIHDTIAAACDAQDGIADNVVSNYLTCKPLADAALAAKRCPSGADEGPACFSDGQLAAVKWAYTGYTFPFALANGITSYAGYVYGSELVPGNFSNWVTGTVPPTAGDPDAIAGIGRSYLFGSYYVRYFIARNPSFNALNYNPAAFQARVQAVSAMIDATNPDLTAFFNRGGKIILREDLGDKGQSPQTGLDYWNAVGARMGKDKTEQFFAAYVATGLPHTSGGVPAGSANAPTYGIPGRVDLLAPLEAWVERGVKPADSMTLTNRDALPPYAVTASKPMCRYPMFPRYVGTTPAGGNVASNYTCVAG</sequence>
<dbReference type="Gene3D" id="3.40.50.1820">
    <property type="entry name" value="alpha/beta hydrolase"/>
    <property type="match status" value="1"/>
</dbReference>
<dbReference type="EC" id="3.1.1.73" evidence="8"/>
<dbReference type="InterPro" id="IPR011118">
    <property type="entry name" value="Tannase/feruloyl_esterase"/>
</dbReference>
<keyword evidence="7" id="KW-1015">Disulfide bond</keyword>
<dbReference type="EMBL" id="JACBYR010000001">
    <property type="protein sequence ID" value="NYE81413.1"/>
    <property type="molecule type" value="Genomic_DNA"/>
</dbReference>
<dbReference type="InterPro" id="IPR029058">
    <property type="entry name" value="AB_hydrolase_fold"/>
</dbReference>
<name>A0A7Y9IRV4_9BURK</name>
<keyword evidence="6" id="KW-0106">Calcium</keyword>
<evidence type="ECO:0000256" key="3">
    <source>
        <dbReference type="ARBA" id="ARBA00022723"/>
    </source>
</evidence>
<keyword evidence="5 8" id="KW-0378">Hydrolase</keyword>